<proteinExistence type="predicted"/>
<name>A0A1B9P022_ALILO</name>
<accession>A0A1B9P022</accession>
<dbReference type="InterPro" id="IPR025294">
    <property type="entry name" value="DUF4156"/>
</dbReference>
<gene>
    <name evidence="1" type="ORF">A6E04_07195</name>
</gene>
<comment type="caution">
    <text evidence="1">The sequence shown here is derived from an EMBL/GenBank/DDBJ whole genome shotgun (WGS) entry which is preliminary data.</text>
</comment>
<dbReference type="Proteomes" id="UP000093523">
    <property type="component" value="Unassembled WGS sequence"/>
</dbReference>
<evidence type="ECO:0000313" key="2">
    <source>
        <dbReference type="Proteomes" id="UP000093523"/>
    </source>
</evidence>
<dbReference type="OrthoDB" id="6265533at2"/>
<organism evidence="1 2">
    <name type="scientific">Aliivibrio logei</name>
    <name type="common">Vibrio logei</name>
    <dbReference type="NCBI Taxonomy" id="688"/>
    <lineage>
        <taxon>Bacteria</taxon>
        <taxon>Pseudomonadati</taxon>
        <taxon>Pseudomonadota</taxon>
        <taxon>Gammaproteobacteria</taxon>
        <taxon>Vibrionales</taxon>
        <taxon>Vibrionaceae</taxon>
        <taxon>Aliivibrio</taxon>
    </lineage>
</organism>
<evidence type="ECO:0008006" key="3">
    <source>
        <dbReference type="Google" id="ProtNLM"/>
    </source>
</evidence>
<dbReference type="RefSeq" id="WP_023603365.1">
    <property type="nucleotide sequence ID" value="NZ_CAWMPN010000008.1"/>
</dbReference>
<evidence type="ECO:0000313" key="1">
    <source>
        <dbReference type="EMBL" id="OCH21645.1"/>
    </source>
</evidence>
<dbReference type="PROSITE" id="PS51257">
    <property type="entry name" value="PROKAR_LIPOPROTEIN"/>
    <property type="match status" value="1"/>
</dbReference>
<protein>
    <recommendedName>
        <fullName evidence="3">DUF4156 domain-containing protein</fullName>
    </recommendedName>
</protein>
<reference evidence="1 2" key="1">
    <citation type="submission" date="2016-06" db="EMBL/GenBank/DDBJ databases">
        <authorList>
            <person name="Kjaerup R.B."/>
            <person name="Dalgaard T.S."/>
            <person name="Juul-Madsen H.R."/>
        </authorList>
    </citation>
    <scope>NUCLEOTIDE SEQUENCE [LARGE SCALE GENOMIC DNA]</scope>
    <source>
        <strain evidence="1 2">1S159</strain>
    </source>
</reference>
<dbReference type="EMBL" id="MAJU01000008">
    <property type="protein sequence ID" value="OCH21645.1"/>
    <property type="molecule type" value="Genomic_DNA"/>
</dbReference>
<sequence length="121" mass="13573">MKTLMVSTIIASTMLLTGCVTFPTQESEKVEVIWDEVDAVKDCERMGIVFGSEGHFYDYWLHADKDMVWGSLNQMRIKSAKLGADTLYLYQPLSFSSSVTMFGNAYLCGKPEENKTAVLPN</sequence>
<dbReference type="Pfam" id="PF13698">
    <property type="entry name" value="DUF4156"/>
    <property type="match status" value="1"/>
</dbReference>
<dbReference type="AlphaFoldDB" id="A0A1B9P022"/>